<feature type="domain" description="DUF3600" evidence="1">
    <location>
        <begin position="11"/>
        <end position="71"/>
    </location>
</feature>
<dbReference type="InterPro" id="IPR022019">
    <property type="entry name" value="DUF3600"/>
</dbReference>
<dbReference type="InterPro" id="IPR038267">
    <property type="entry name" value="ECF_sigma_eff"/>
</dbReference>
<sequence length="74" mass="8683">MKALFFKNFPKKSNEIFISYQYYIEVLMTYEKVLVQSGINPSSGPIDVGMIPPNLQEEFLKARDFIEYVDKQIQ</sequence>
<gene>
    <name evidence="2" type="ORF">B0I26_10111</name>
</gene>
<dbReference type="Proteomes" id="UP000248555">
    <property type="component" value="Unassembled WGS sequence"/>
</dbReference>
<keyword evidence="3" id="KW-1185">Reference proteome</keyword>
<comment type="caution">
    <text evidence="2">The sequence shown here is derived from an EMBL/GenBank/DDBJ whole genome shotgun (WGS) entry which is preliminary data.</text>
</comment>
<protein>
    <submittedName>
        <fullName evidence="2">Uncharacterized protein DUF3600</fullName>
    </submittedName>
</protein>
<accession>A0A327YQ50</accession>
<proteinExistence type="predicted"/>
<dbReference type="EMBL" id="QLMH01000001">
    <property type="protein sequence ID" value="RAK23060.1"/>
    <property type="molecule type" value="Genomic_DNA"/>
</dbReference>
<organism evidence="2 3">
    <name type="scientific">Paranoxybacillus vitaminiphilus</name>
    <dbReference type="NCBI Taxonomy" id="581036"/>
    <lineage>
        <taxon>Bacteria</taxon>
        <taxon>Bacillati</taxon>
        <taxon>Bacillota</taxon>
        <taxon>Bacilli</taxon>
        <taxon>Bacillales</taxon>
        <taxon>Anoxybacillaceae</taxon>
        <taxon>Paranoxybacillus</taxon>
    </lineage>
</organism>
<dbReference type="Gene3D" id="1.10.3950.10">
    <property type="entry name" value="putative ecf-type sigma factor negative effector from bacillus cereus"/>
    <property type="match status" value="1"/>
</dbReference>
<evidence type="ECO:0000259" key="1">
    <source>
        <dbReference type="Pfam" id="PF12207"/>
    </source>
</evidence>
<evidence type="ECO:0000313" key="3">
    <source>
        <dbReference type="Proteomes" id="UP000248555"/>
    </source>
</evidence>
<evidence type="ECO:0000313" key="2">
    <source>
        <dbReference type="EMBL" id="RAK23060.1"/>
    </source>
</evidence>
<reference evidence="2 3" key="1">
    <citation type="submission" date="2018-06" db="EMBL/GenBank/DDBJ databases">
        <title>Genomic Encyclopedia of Type Strains, Phase III (KMG-III): the genomes of soil and plant-associated and newly described type strains.</title>
        <authorList>
            <person name="Whitman W."/>
        </authorList>
    </citation>
    <scope>NUCLEOTIDE SEQUENCE [LARGE SCALE GENOMIC DNA]</scope>
    <source>
        <strain evidence="2 3">CGMCC 1.8979</strain>
    </source>
</reference>
<dbReference type="Pfam" id="PF12207">
    <property type="entry name" value="DUF3600"/>
    <property type="match status" value="1"/>
</dbReference>
<dbReference type="AlphaFoldDB" id="A0A327YQ50"/>
<name>A0A327YQ50_9BACL</name>